<evidence type="ECO:0000313" key="3">
    <source>
        <dbReference type="Proteomes" id="UP000247409"/>
    </source>
</evidence>
<gene>
    <name evidence="2" type="ORF">BWQ96_04306</name>
</gene>
<protein>
    <submittedName>
        <fullName evidence="2">Uncharacterized protein</fullName>
    </submittedName>
</protein>
<keyword evidence="3" id="KW-1185">Reference proteome</keyword>
<feature type="compositionally biased region" description="Basic residues" evidence="1">
    <location>
        <begin position="10"/>
        <end position="37"/>
    </location>
</feature>
<dbReference type="EMBL" id="NBIV01000049">
    <property type="protein sequence ID" value="PXF45945.1"/>
    <property type="molecule type" value="Genomic_DNA"/>
</dbReference>
<comment type="caution">
    <text evidence="2">The sequence shown here is derived from an EMBL/GenBank/DDBJ whole genome shotgun (WGS) entry which is preliminary data.</text>
</comment>
<accession>A0A2V3IV31</accession>
<dbReference type="OrthoDB" id="10576104at2759"/>
<feature type="region of interest" description="Disordered" evidence="1">
    <location>
        <begin position="1"/>
        <end position="72"/>
    </location>
</feature>
<sequence>MMRGLFNRSSHVRHARPPTRRRSRSRSPHATRTRRAPLTRSVSPPRRPTRSLSPSIDSPPDSLSGGSSYSHIGFRPSHAPPFMRRSFSFSAFPDDPFHFSQPSEFRQPLRRRARSRSCSPRGRFRSSSLGRTPFEQPFNPRFPYQHPLEFDDFPLPFDEHHPLDGPPIDAFEPPFMPPHRRRPPFFDDHGPDFPDRHSPHFSIDHAMRFPARTPNIVFMEPRSFLCNVGSPADSRVPWLQIMDEYEGRRVLYATGNCMQRNSQVRLNDDFSGELLRLVPRKSSSKSRRYASLRVITFNKYRDPVMTSVSMRRADGPITPQGPPPPPFAFHAYPNTGSANPYYPPQPAYPYAGPYGMPYGAPGPAYPGMQQGNVNPPPPPENPMQQSTANTNGTEYPGPFNNSQQQPEGVPFYPQPDQTREPAQEYPGPQQQYQQWQGMYYQPPPNYSNQDCAQGFKPNMNADQMYNFGYPGYGGRPQHQGWDSMNHVTVAEFFGGERSMDEIRHSRRDGRRKNPLFRLVRSADGSKEFIQSSSGRELANITYASIGSDAFAVEGNSYRVMLHPGVDLTMISAALVSRIIIWAHGTGAYHSY</sequence>
<dbReference type="Proteomes" id="UP000247409">
    <property type="component" value="Unassembled WGS sequence"/>
</dbReference>
<evidence type="ECO:0000313" key="2">
    <source>
        <dbReference type="EMBL" id="PXF45945.1"/>
    </source>
</evidence>
<name>A0A2V3IV31_9FLOR</name>
<proteinExistence type="predicted"/>
<feature type="compositionally biased region" description="Polar residues" evidence="1">
    <location>
        <begin position="386"/>
        <end position="406"/>
    </location>
</feature>
<feature type="compositionally biased region" description="Low complexity" evidence="1">
    <location>
        <begin position="38"/>
        <end position="70"/>
    </location>
</feature>
<dbReference type="AlphaFoldDB" id="A0A2V3IV31"/>
<organism evidence="2 3">
    <name type="scientific">Gracilariopsis chorda</name>
    <dbReference type="NCBI Taxonomy" id="448386"/>
    <lineage>
        <taxon>Eukaryota</taxon>
        <taxon>Rhodophyta</taxon>
        <taxon>Florideophyceae</taxon>
        <taxon>Rhodymeniophycidae</taxon>
        <taxon>Gracilariales</taxon>
        <taxon>Gracilariaceae</taxon>
        <taxon>Gracilariopsis</taxon>
    </lineage>
</organism>
<evidence type="ECO:0000256" key="1">
    <source>
        <dbReference type="SAM" id="MobiDB-lite"/>
    </source>
</evidence>
<feature type="region of interest" description="Disordered" evidence="1">
    <location>
        <begin position="366"/>
        <end position="429"/>
    </location>
</feature>
<feature type="region of interest" description="Disordered" evidence="1">
    <location>
        <begin position="100"/>
        <end position="138"/>
    </location>
</feature>
<reference evidence="2 3" key="1">
    <citation type="journal article" date="2018" name="Mol. Biol. Evol.">
        <title>Analysis of the draft genome of the red seaweed Gracilariopsis chorda provides insights into genome size evolution in Rhodophyta.</title>
        <authorList>
            <person name="Lee J."/>
            <person name="Yang E.C."/>
            <person name="Graf L."/>
            <person name="Yang J.H."/>
            <person name="Qiu H."/>
            <person name="Zel Zion U."/>
            <person name="Chan C.X."/>
            <person name="Stephens T.G."/>
            <person name="Weber A.P.M."/>
            <person name="Boo G.H."/>
            <person name="Boo S.M."/>
            <person name="Kim K.M."/>
            <person name="Shin Y."/>
            <person name="Jung M."/>
            <person name="Lee S.J."/>
            <person name="Yim H.S."/>
            <person name="Lee J.H."/>
            <person name="Bhattacharya D."/>
            <person name="Yoon H.S."/>
        </authorList>
    </citation>
    <scope>NUCLEOTIDE SEQUENCE [LARGE SCALE GENOMIC DNA]</scope>
    <source>
        <strain evidence="2 3">SKKU-2015</strain>
        <tissue evidence="2">Whole body</tissue>
    </source>
</reference>